<sequence>MNKQLIVLVYVFVALTGLSVFIHRHLPDAAVNSHLTFKKNLHVTAHESRQILSARL</sequence>
<organism evidence="1 2">
    <name type="scientific">Mucilaginibacter jinjuensis</name>
    <dbReference type="NCBI Taxonomy" id="1176721"/>
    <lineage>
        <taxon>Bacteria</taxon>
        <taxon>Pseudomonadati</taxon>
        <taxon>Bacteroidota</taxon>
        <taxon>Sphingobacteriia</taxon>
        <taxon>Sphingobacteriales</taxon>
        <taxon>Sphingobacteriaceae</taxon>
        <taxon>Mucilaginibacter</taxon>
    </lineage>
</organism>
<proteinExistence type="predicted"/>
<evidence type="ECO:0000313" key="2">
    <source>
        <dbReference type="Proteomes" id="UP001216139"/>
    </source>
</evidence>
<dbReference type="EMBL" id="CP117167">
    <property type="protein sequence ID" value="WCT12048.1"/>
    <property type="molecule type" value="Genomic_DNA"/>
</dbReference>
<evidence type="ECO:0000313" key="1">
    <source>
        <dbReference type="EMBL" id="WCT12048.1"/>
    </source>
</evidence>
<accession>A0ABY7T6Z5</accession>
<protein>
    <submittedName>
        <fullName evidence="1">Uncharacterized protein</fullName>
    </submittedName>
</protein>
<dbReference type="RefSeq" id="WP_273630267.1">
    <property type="nucleotide sequence ID" value="NZ_CP117167.1"/>
</dbReference>
<name>A0ABY7T6Z5_9SPHI</name>
<keyword evidence="2" id="KW-1185">Reference proteome</keyword>
<reference evidence="1 2" key="1">
    <citation type="submission" date="2023-02" db="EMBL/GenBank/DDBJ databases">
        <title>Genome sequence of Mucilaginibacter jinjuensis strain KACC 16571.</title>
        <authorList>
            <person name="Kim S."/>
            <person name="Heo J."/>
            <person name="Kwon S.-W."/>
        </authorList>
    </citation>
    <scope>NUCLEOTIDE SEQUENCE [LARGE SCALE GENOMIC DNA]</scope>
    <source>
        <strain evidence="1 2">KACC 16571</strain>
    </source>
</reference>
<gene>
    <name evidence="1" type="ORF">PQO05_25270</name>
</gene>
<dbReference type="Proteomes" id="UP001216139">
    <property type="component" value="Chromosome"/>
</dbReference>